<keyword evidence="5" id="KW-1185">Reference proteome</keyword>
<reference evidence="4 5" key="1">
    <citation type="submission" date="2019-08" db="EMBL/GenBank/DDBJ databases">
        <authorList>
            <person name="Seo Y.L."/>
        </authorList>
    </citation>
    <scope>NUCLEOTIDE SEQUENCE [LARGE SCALE GENOMIC DNA]</scope>
    <source>
        <strain evidence="4 5">MaA-C15</strain>
    </source>
</reference>
<accession>A0A5D4GVC5</accession>
<proteinExistence type="predicted"/>
<dbReference type="GO" id="GO:0004497">
    <property type="term" value="F:monooxygenase activity"/>
    <property type="evidence" value="ECO:0007669"/>
    <property type="project" value="UniProtKB-KW"/>
</dbReference>
<dbReference type="AlphaFoldDB" id="A0A5D4GVC5"/>
<feature type="domain" description="FAD-binding" evidence="3">
    <location>
        <begin position="2"/>
        <end position="170"/>
    </location>
</feature>
<dbReference type="SUPFAM" id="SSF51905">
    <property type="entry name" value="FAD/NAD(P)-binding domain"/>
    <property type="match status" value="1"/>
</dbReference>
<evidence type="ECO:0000313" key="5">
    <source>
        <dbReference type="Proteomes" id="UP000323258"/>
    </source>
</evidence>
<dbReference type="Pfam" id="PF01494">
    <property type="entry name" value="FAD_binding_3"/>
    <property type="match status" value="2"/>
</dbReference>
<evidence type="ECO:0000259" key="3">
    <source>
        <dbReference type="Pfam" id="PF01494"/>
    </source>
</evidence>
<feature type="domain" description="FAD-binding" evidence="3">
    <location>
        <begin position="290"/>
        <end position="355"/>
    </location>
</feature>
<dbReference type="OrthoDB" id="4230779at2"/>
<protein>
    <submittedName>
        <fullName evidence="4">Flavin-dependent oxidoreductase</fullName>
    </submittedName>
</protein>
<evidence type="ECO:0000256" key="1">
    <source>
        <dbReference type="ARBA" id="ARBA00023002"/>
    </source>
</evidence>
<keyword evidence="2" id="KW-0503">Monooxygenase</keyword>
<dbReference type="Proteomes" id="UP000323258">
    <property type="component" value="Unassembled WGS sequence"/>
</dbReference>
<dbReference type="InterPro" id="IPR050493">
    <property type="entry name" value="FAD-dep_Monooxygenase_BioMet"/>
</dbReference>
<dbReference type="GO" id="GO:0071949">
    <property type="term" value="F:FAD binding"/>
    <property type="evidence" value="ECO:0007669"/>
    <property type="project" value="InterPro"/>
</dbReference>
<evidence type="ECO:0000256" key="2">
    <source>
        <dbReference type="ARBA" id="ARBA00023033"/>
    </source>
</evidence>
<comment type="caution">
    <text evidence="4">The sequence shown here is derived from an EMBL/GenBank/DDBJ whole genome shotgun (WGS) entry which is preliminary data.</text>
</comment>
<dbReference type="NCBIfam" id="NF005720">
    <property type="entry name" value="PRK07538.1"/>
    <property type="match status" value="1"/>
</dbReference>
<name>A0A5D4GVC5_9HYPH</name>
<gene>
    <name evidence="4" type="ORF">FY036_12785</name>
</gene>
<organism evidence="4 5">
    <name type="scientific">Neoaquamicrobium microcysteis</name>
    <dbReference type="NCBI Taxonomy" id="2682781"/>
    <lineage>
        <taxon>Bacteria</taxon>
        <taxon>Pseudomonadati</taxon>
        <taxon>Pseudomonadota</taxon>
        <taxon>Alphaproteobacteria</taxon>
        <taxon>Hyphomicrobiales</taxon>
        <taxon>Phyllobacteriaceae</taxon>
        <taxon>Neoaquamicrobium</taxon>
    </lineage>
</organism>
<dbReference type="InterPro" id="IPR002938">
    <property type="entry name" value="FAD-bd"/>
</dbReference>
<dbReference type="PANTHER" id="PTHR13789">
    <property type="entry name" value="MONOOXYGENASE"/>
    <property type="match status" value="1"/>
</dbReference>
<dbReference type="RefSeq" id="WP_148915119.1">
    <property type="nucleotide sequence ID" value="NZ_VSZS01000063.1"/>
</dbReference>
<dbReference type="Gene3D" id="3.50.50.60">
    <property type="entry name" value="FAD/NAD(P)-binding domain"/>
    <property type="match status" value="1"/>
</dbReference>
<dbReference type="SUPFAM" id="SSF54373">
    <property type="entry name" value="FAD-linked reductases, C-terminal domain"/>
    <property type="match status" value="1"/>
</dbReference>
<dbReference type="PRINTS" id="PR00420">
    <property type="entry name" value="RNGMNOXGNASE"/>
</dbReference>
<dbReference type="InterPro" id="IPR036188">
    <property type="entry name" value="FAD/NAD-bd_sf"/>
</dbReference>
<sequence length="425" mass="46243">MSVIVAGGGIAGLSLALSLHQAGVAVRVFEQVASIRPLGVGINVQPHAVRELFELGLENELEAIGVRTREVAYYSSKGGLIWSEPRGMLAGYNWPQFSVHRGRLQAMLLDAVRKRLGADAVITGAVVTGFREAGGKVEVFVRSADGTERAEQADILVAADGIHSAVRGQLFPHEGPPRWGGAVLWRGTTTAKPFLSGATMAMVGHEWQKFVTYPISKPDPETGEALINWIGELKYEPGAGWNREDWNRKGDFADFLPAFEDWRFDWLDCPALMRAGGECYEYPMVDRDPLEHWSHGRVTLIGDAAHPMYPIGSNGASQAIIDARVLTRAFLDHGVGQEALAAYEDERRPATTRIVVANRGNGPDQVMQLVEERCGGVFDDISQVLSRAELEETAAGYKKIAGFDVETLNRRASIVPPAPHASIPA</sequence>
<dbReference type="EMBL" id="VSZS01000063">
    <property type="protein sequence ID" value="TYR31962.1"/>
    <property type="molecule type" value="Genomic_DNA"/>
</dbReference>
<keyword evidence="1" id="KW-0560">Oxidoreductase</keyword>
<dbReference type="PANTHER" id="PTHR13789:SF268">
    <property type="entry name" value="5-METHYLPHENAZINE-1-CARBOXYLATE 1-MONOOXYGENASE"/>
    <property type="match status" value="1"/>
</dbReference>
<dbReference type="Gene3D" id="3.30.9.30">
    <property type="match status" value="1"/>
</dbReference>
<reference evidence="4 5" key="2">
    <citation type="submission" date="2019-09" db="EMBL/GenBank/DDBJ databases">
        <title>Mesorhizobium sp. MaA-C15 isolated from Microcystis aeruginosa.</title>
        <authorList>
            <person name="Jeong S.E."/>
            <person name="Jin H.M."/>
            <person name="Jeon C.O."/>
        </authorList>
    </citation>
    <scope>NUCLEOTIDE SEQUENCE [LARGE SCALE GENOMIC DNA]</scope>
    <source>
        <strain evidence="4 5">MaA-C15</strain>
    </source>
</reference>
<evidence type="ECO:0000313" key="4">
    <source>
        <dbReference type="EMBL" id="TYR31962.1"/>
    </source>
</evidence>